<dbReference type="PROSITE" id="PS51829">
    <property type="entry name" value="P_HOMO_B"/>
    <property type="match status" value="1"/>
</dbReference>
<dbReference type="InterPro" id="IPR026444">
    <property type="entry name" value="Secre_tail"/>
</dbReference>
<organism evidence="6 7">
    <name type="scientific">Aureitalea marina</name>
    <dbReference type="NCBI Taxonomy" id="930804"/>
    <lineage>
        <taxon>Bacteria</taxon>
        <taxon>Pseudomonadati</taxon>
        <taxon>Bacteroidota</taxon>
        <taxon>Flavobacteriia</taxon>
        <taxon>Flavobacteriales</taxon>
        <taxon>Flavobacteriaceae</taxon>
        <taxon>Aureitalea</taxon>
    </lineage>
</organism>
<dbReference type="Pfam" id="PF01483">
    <property type="entry name" value="P_proprotein"/>
    <property type="match status" value="1"/>
</dbReference>
<evidence type="ECO:0000259" key="5">
    <source>
        <dbReference type="PROSITE" id="PS51829"/>
    </source>
</evidence>
<evidence type="ECO:0000256" key="4">
    <source>
        <dbReference type="SAM" id="SignalP"/>
    </source>
</evidence>
<dbReference type="Gene3D" id="2.60.120.380">
    <property type="match status" value="2"/>
</dbReference>
<dbReference type="Gene3D" id="2.60.120.260">
    <property type="entry name" value="Galactose-binding domain-like"/>
    <property type="match status" value="1"/>
</dbReference>
<evidence type="ECO:0000313" key="7">
    <source>
        <dbReference type="Proteomes" id="UP000239800"/>
    </source>
</evidence>
<dbReference type="GO" id="GO:0004252">
    <property type="term" value="F:serine-type endopeptidase activity"/>
    <property type="evidence" value="ECO:0007669"/>
    <property type="project" value="InterPro"/>
</dbReference>
<dbReference type="NCBIfam" id="TIGR04183">
    <property type="entry name" value="Por_Secre_tail"/>
    <property type="match status" value="1"/>
</dbReference>
<feature type="signal peptide" evidence="4">
    <location>
        <begin position="1"/>
        <end position="19"/>
    </location>
</feature>
<keyword evidence="1" id="KW-0645">Protease</keyword>
<reference evidence="6 7" key="1">
    <citation type="submission" date="2016-11" db="EMBL/GenBank/DDBJ databases">
        <title>Trade-off between light-utilization and light-protection in marine flavobacteria.</title>
        <authorList>
            <person name="Kumagai Y."/>
        </authorList>
    </citation>
    <scope>NUCLEOTIDE SEQUENCE [LARGE SCALE GENOMIC DNA]</scope>
    <source>
        <strain evidence="6 7">NBRC 107741</strain>
    </source>
</reference>
<dbReference type="SUPFAM" id="SSF49785">
    <property type="entry name" value="Galactose-binding domain-like"/>
    <property type="match status" value="1"/>
</dbReference>
<dbReference type="Pfam" id="PF18962">
    <property type="entry name" value="Por_Secre_tail"/>
    <property type="match status" value="1"/>
</dbReference>
<sequence length="848" mass="88247">MRKITLFLSALFVSTIGFAQLSANSTGVAGVTTNLERGGSEILLTHSNDPATIDDGIFCGPANPVALTSFRSYVLTDFGITGDFNVNRIQYGFFALDGVPGSGVDVTVEVWTTDAAFPTGNLTLLASATENVTAADVGLVLETAIDATVPAGSEMVIALRTPNDGLTTFSIGANNAGQTAPSWIQSLDCVGDDGIYDLDADFALSQSWVLNAVGEETEPGISCDSNNYEATGLPIDIDGGDTQTADCANAPNLVPVDVDAIGFVGMDAEIENVEITITHTWVSDLQIFLVSPSGTELLLSANNGGSDDNYVATVFEDGAPSIVGASAPFTGTFSPEGGTFADTFMGENVGGTWNLKVCDGAFGDTGQIVSFEMNVCAQPFNDVCDDAYALSCGDVYAGSTAGATDTAGNDGPDVYFSFTGEGDQEAVTLSLCDGGTGFDSILWVFTDCTLSELVATNDDSCGLQSELTFVSDGFSTYYIVVDGFSGSSSGDFSLEVACGPVTNDFCEGAESISCGETVTGTTDGATADNSELCGGEFNIGNGVWYTFTDDFGFSSDYTVSLCDGGTTYDSQLTVYEGDDCGNLTCVGGNDDFCGLQSEVSFTGDGNSTYYILVHGFGGSTGSYSLSVNCDPIPPPNDDIENAIDVDEIGFPYTDPAVAMPAATTEDGNPVDCNIDGANGVWYKFTATEAGFAEGEIVSPAGFSTVVFFRAPDEDSSEEDLIHIPNGNNQCLPSTTASILTVEGRTYYVFVTNQGGGTDINLDSGILGVEENGIEGFTFSPNPASDVLTLNALDVIERATVYNILGQEVIDRNIDATTGQLNVSSLSVGTYIMKVTVNGQVGTYKIVKQ</sequence>
<dbReference type="GO" id="GO:0006508">
    <property type="term" value="P:proteolysis"/>
    <property type="evidence" value="ECO:0007669"/>
    <property type="project" value="UniProtKB-KW"/>
</dbReference>
<dbReference type="InterPro" id="IPR008979">
    <property type="entry name" value="Galactose-bd-like_sf"/>
</dbReference>
<accession>A0A2S7KN23</accession>
<dbReference type="EMBL" id="MQUB01000001">
    <property type="protein sequence ID" value="PQB04025.1"/>
    <property type="molecule type" value="Genomic_DNA"/>
</dbReference>
<evidence type="ECO:0000256" key="1">
    <source>
        <dbReference type="ARBA" id="ARBA00022670"/>
    </source>
</evidence>
<dbReference type="InterPro" id="IPR002884">
    <property type="entry name" value="P_dom"/>
</dbReference>
<feature type="chain" id="PRO_5015629266" description="P/Homo B domain-containing protein" evidence="4">
    <location>
        <begin position="20"/>
        <end position="848"/>
    </location>
</feature>
<dbReference type="Proteomes" id="UP000239800">
    <property type="component" value="Unassembled WGS sequence"/>
</dbReference>
<feature type="domain" description="P/Homo B" evidence="5">
    <location>
        <begin position="213"/>
        <end position="385"/>
    </location>
</feature>
<gene>
    <name evidence="6" type="ORF">BST85_03250</name>
</gene>
<proteinExistence type="predicted"/>
<protein>
    <recommendedName>
        <fullName evidence="5">P/Homo B domain-containing protein</fullName>
    </recommendedName>
</protein>
<comment type="caution">
    <text evidence="6">The sequence shown here is derived from an EMBL/GenBank/DDBJ whole genome shotgun (WGS) entry which is preliminary data.</text>
</comment>
<keyword evidence="3" id="KW-0378">Hydrolase</keyword>
<evidence type="ECO:0000313" key="6">
    <source>
        <dbReference type="EMBL" id="PQB04025.1"/>
    </source>
</evidence>
<dbReference type="OrthoDB" id="1412023at2"/>
<keyword evidence="2 4" id="KW-0732">Signal</keyword>
<keyword evidence="7" id="KW-1185">Reference proteome</keyword>
<evidence type="ECO:0000256" key="2">
    <source>
        <dbReference type="ARBA" id="ARBA00022729"/>
    </source>
</evidence>
<dbReference type="RefSeq" id="WP_104811949.1">
    <property type="nucleotide sequence ID" value="NZ_MQUB01000001.1"/>
</dbReference>
<name>A0A2S7KN23_9FLAO</name>
<dbReference type="AlphaFoldDB" id="A0A2S7KN23"/>
<evidence type="ECO:0000256" key="3">
    <source>
        <dbReference type="ARBA" id="ARBA00022801"/>
    </source>
</evidence>